<dbReference type="AlphaFoldDB" id="A0A7J3I729"/>
<evidence type="ECO:0000313" key="1">
    <source>
        <dbReference type="EMBL" id="HGN36538.1"/>
    </source>
</evidence>
<organism evidence="1">
    <name type="scientific">Ignisphaera aggregans</name>
    <dbReference type="NCBI Taxonomy" id="334771"/>
    <lineage>
        <taxon>Archaea</taxon>
        <taxon>Thermoproteota</taxon>
        <taxon>Thermoprotei</taxon>
        <taxon>Desulfurococcales</taxon>
        <taxon>Desulfurococcaceae</taxon>
        <taxon>Ignisphaera</taxon>
    </lineage>
</organism>
<dbReference type="InterPro" id="IPR029035">
    <property type="entry name" value="DHS-like_NAD/FAD-binding_dom"/>
</dbReference>
<gene>
    <name evidence="1" type="ORF">ENT87_03190</name>
    <name evidence="2" type="ORF">ENU30_05185</name>
</gene>
<dbReference type="InterPro" id="IPR003704">
    <property type="entry name" value="CdhB"/>
</dbReference>
<sequence>MALEYWLRGDIPPGPIKATVVTDVKRIAEILLQFKGSTIILLGSQLRQIEELIGEKVIESFTQIAEIIGGDVVVSDSKVIERLDALNYRRYKILFPLEVAQNLTKNGSKHKLAVLVGFRYSYAWLILNHLKHYRPDLNTLSLDPYAQPNATWTTPSLPLQIWFKNIVQLTDTLKNLLSR</sequence>
<dbReference type="EMBL" id="DTBZ01000099">
    <property type="protein sequence ID" value="HGQ18350.1"/>
    <property type="molecule type" value="Genomic_DNA"/>
</dbReference>
<dbReference type="SUPFAM" id="SSF52467">
    <property type="entry name" value="DHS-like NAD/FAD-binding domain"/>
    <property type="match status" value="1"/>
</dbReference>
<evidence type="ECO:0008006" key="3">
    <source>
        <dbReference type="Google" id="ProtNLM"/>
    </source>
</evidence>
<accession>A0A7J3I729</accession>
<dbReference type="GO" id="GO:0019385">
    <property type="term" value="P:methanogenesis, from acetate"/>
    <property type="evidence" value="ECO:0007669"/>
    <property type="project" value="InterPro"/>
</dbReference>
<evidence type="ECO:0000313" key="2">
    <source>
        <dbReference type="EMBL" id="HGQ18350.1"/>
    </source>
</evidence>
<dbReference type="Pfam" id="PF02552">
    <property type="entry name" value="CO_dh"/>
    <property type="match status" value="1"/>
</dbReference>
<comment type="caution">
    <text evidence="1">The sequence shown here is derived from an EMBL/GenBank/DDBJ whole genome shotgun (WGS) entry which is preliminary data.</text>
</comment>
<name>A0A7J3I729_9CREN</name>
<proteinExistence type="predicted"/>
<dbReference type="EMBL" id="DTAI01000091">
    <property type="protein sequence ID" value="HGN36538.1"/>
    <property type="molecule type" value="Genomic_DNA"/>
</dbReference>
<reference evidence="1" key="1">
    <citation type="journal article" date="2020" name="mSystems">
        <title>Genome- and Community-Level Interaction Insights into Carbon Utilization and Element Cycling Functions of Hydrothermarchaeota in Hydrothermal Sediment.</title>
        <authorList>
            <person name="Zhou Z."/>
            <person name="Liu Y."/>
            <person name="Xu W."/>
            <person name="Pan J."/>
            <person name="Luo Z.H."/>
            <person name="Li M."/>
        </authorList>
    </citation>
    <scope>NUCLEOTIDE SEQUENCE [LARGE SCALE GENOMIC DNA]</scope>
    <source>
        <strain evidence="1">SpSt-618</strain>
        <strain evidence="2">SpSt-657</strain>
    </source>
</reference>
<protein>
    <recommendedName>
        <fullName evidence="3">CO dehydrogenase/acetyl-CoA synthase complex subunit epsilon</fullName>
    </recommendedName>
</protein>
<dbReference type="Gene3D" id="3.40.50.1220">
    <property type="entry name" value="TPP-binding domain"/>
    <property type="match status" value="1"/>
</dbReference>